<reference evidence="2" key="1">
    <citation type="submission" date="2020-04" db="EMBL/GenBank/DDBJ databases">
        <authorList>
            <person name="Chiriac C."/>
            <person name="Salcher M."/>
            <person name="Ghai R."/>
            <person name="Kavagutti S V."/>
        </authorList>
    </citation>
    <scope>NUCLEOTIDE SEQUENCE</scope>
</reference>
<evidence type="ECO:0000256" key="1">
    <source>
        <dbReference type="SAM" id="MobiDB-lite"/>
    </source>
</evidence>
<accession>A0A6J5P9M6</accession>
<protein>
    <recommendedName>
        <fullName evidence="3">HTH_XRE domain containing protein</fullName>
    </recommendedName>
</protein>
<proteinExistence type="predicted"/>
<name>A0A6J5P9M6_9CAUD</name>
<gene>
    <name evidence="2" type="ORF">UFOVP868_65</name>
</gene>
<dbReference type="EMBL" id="LR796817">
    <property type="protein sequence ID" value="CAB4167907.1"/>
    <property type="molecule type" value="Genomic_DNA"/>
</dbReference>
<evidence type="ECO:0000313" key="2">
    <source>
        <dbReference type="EMBL" id="CAB4167907.1"/>
    </source>
</evidence>
<feature type="compositionally biased region" description="Pro residues" evidence="1">
    <location>
        <begin position="86"/>
        <end position="107"/>
    </location>
</feature>
<evidence type="ECO:0008006" key="3">
    <source>
        <dbReference type="Google" id="ProtNLM"/>
    </source>
</evidence>
<organism evidence="2">
    <name type="scientific">uncultured Caudovirales phage</name>
    <dbReference type="NCBI Taxonomy" id="2100421"/>
    <lineage>
        <taxon>Viruses</taxon>
        <taxon>Duplodnaviria</taxon>
        <taxon>Heunggongvirae</taxon>
        <taxon>Uroviricota</taxon>
        <taxon>Caudoviricetes</taxon>
        <taxon>Peduoviridae</taxon>
        <taxon>Maltschvirus</taxon>
        <taxon>Maltschvirus maltsch</taxon>
    </lineage>
</organism>
<sequence>MNLDQWISMHNLTHLQAGQVVGATERTVRRWISGSYKPPEAVNRLLEVFRMYPEIEHDCIRQFMTARRKRRVRRVAPKEHMQAPEVEPPPSALPLPPTTPRPSPPRNRPSDASMIATAYDPGNGYFNFEIEGPGLVFYRQNDAIITKLLDAALEPDEMIDGIGDLEGRYVTVVYDDERNVIGFEKPGSVK</sequence>
<dbReference type="InterPro" id="IPR010982">
    <property type="entry name" value="Lambda_DNA-bd_dom_sf"/>
</dbReference>
<dbReference type="GO" id="GO:0003677">
    <property type="term" value="F:DNA binding"/>
    <property type="evidence" value="ECO:0007669"/>
    <property type="project" value="InterPro"/>
</dbReference>
<feature type="region of interest" description="Disordered" evidence="1">
    <location>
        <begin position="71"/>
        <end position="114"/>
    </location>
</feature>
<dbReference type="Gene3D" id="1.10.260.40">
    <property type="entry name" value="lambda repressor-like DNA-binding domains"/>
    <property type="match status" value="1"/>
</dbReference>